<keyword evidence="1" id="KW-0732">Signal</keyword>
<evidence type="ECO:0000313" key="3">
    <source>
        <dbReference type="WBParaSite" id="MBELARI_LOCUS3018"/>
    </source>
</evidence>
<feature type="chain" id="PRO_5042086670" evidence="1">
    <location>
        <begin position="18"/>
        <end position="98"/>
    </location>
</feature>
<dbReference type="WBParaSite" id="MBELARI_LOCUS3018">
    <property type="protein sequence ID" value="MBELARI_LOCUS3018"/>
    <property type="gene ID" value="MBELARI_LOCUS3018"/>
</dbReference>
<protein>
    <submittedName>
        <fullName evidence="3">Uncharacterized protein</fullName>
    </submittedName>
</protein>
<dbReference type="Proteomes" id="UP000887575">
    <property type="component" value="Unassembled WGS sequence"/>
</dbReference>
<proteinExistence type="predicted"/>
<evidence type="ECO:0000313" key="2">
    <source>
        <dbReference type="Proteomes" id="UP000887575"/>
    </source>
</evidence>
<keyword evidence="2" id="KW-1185">Reference proteome</keyword>
<feature type="signal peptide" evidence="1">
    <location>
        <begin position="1"/>
        <end position="17"/>
    </location>
</feature>
<reference evidence="3" key="1">
    <citation type="submission" date="2024-02" db="UniProtKB">
        <authorList>
            <consortium name="WormBaseParasite"/>
        </authorList>
    </citation>
    <scope>IDENTIFICATION</scope>
</reference>
<organism evidence="2 3">
    <name type="scientific">Mesorhabditis belari</name>
    <dbReference type="NCBI Taxonomy" id="2138241"/>
    <lineage>
        <taxon>Eukaryota</taxon>
        <taxon>Metazoa</taxon>
        <taxon>Ecdysozoa</taxon>
        <taxon>Nematoda</taxon>
        <taxon>Chromadorea</taxon>
        <taxon>Rhabditida</taxon>
        <taxon>Rhabditina</taxon>
        <taxon>Rhabditomorpha</taxon>
        <taxon>Rhabditoidea</taxon>
        <taxon>Rhabditidae</taxon>
        <taxon>Mesorhabditinae</taxon>
        <taxon>Mesorhabditis</taxon>
    </lineage>
</organism>
<sequence>MKRIVFSLILFIVLCVAQKDDDGNREMKGEERIKQLNIQQFPLNRKVSAYERAKTFRARQTDKEIYSALPESMREQMMIREKLQARQHSLKAIKAKRN</sequence>
<accession>A0AAF3F853</accession>
<name>A0AAF3F853_9BILA</name>
<dbReference type="AlphaFoldDB" id="A0AAF3F853"/>
<evidence type="ECO:0000256" key="1">
    <source>
        <dbReference type="SAM" id="SignalP"/>
    </source>
</evidence>